<dbReference type="Proteomes" id="UP000076989">
    <property type="component" value="Unassembled WGS sequence"/>
</dbReference>
<dbReference type="InterPro" id="IPR013022">
    <property type="entry name" value="Xyl_isomerase-like_TIM-brl"/>
</dbReference>
<evidence type="ECO:0000313" key="3">
    <source>
        <dbReference type="EMBL" id="KZU94029.1"/>
    </source>
</evidence>
<dbReference type="GeneID" id="77215647"/>
<dbReference type="Proteomes" id="UP000076882">
    <property type="component" value="Unassembled WGS sequence"/>
</dbReference>
<dbReference type="GO" id="GO:0016853">
    <property type="term" value="F:isomerase activity"/>
    <property type="evidence" value="ECO:0007669"/>
    <property type="project" value="UniProtKB-KW"/>
</dbReference>
<evidence type="ECO:0000313" key="4">
    <source>
        <dbReference type="EMBL" id="KZV05876.1"/>
    </source>
</evidence>
<evidence type="ECO:0000313" key="7">
    <source>
        <dbReference type="Proteomes" id="UP000076989"/>
    </source>
</evidence>
<dbReference type="Proteomes" id="UP000076872">
    <property type="component" value="Unassembled WGS sequence"/>
</dbReference>
<evidence type="ECO:0000313" key="6">
    <source>
        <dbReference type="Proteomes" id="UP000076882"/>
    </source>
</evidence>
<reference evidence="5 6" key="1">
    <citation type="submission" date="2016-03" db="EMBL/GenBank/DDBJ databases">
        <title>Comparative genomics of 54 Lactobacillus plantarum strains reveals genomic uncoupling from niche constraints.</title>
        <authorList>
            <person name="Martino M.E."/>
        </authorList>
    </citation>
    <scope>NUCLEOTIDE SEQUENCE [LARGE SCALE GENOMIC DNA]</scope>
    <source>
        <strain evidence="3 6">19.1</strain>
        <strain evidence="4 5">NAB2</strain>
        <strain evidence="2 7">Nizo2260</strain>
    </source>
</reference>
<protein>
    <submittedName>
        <fullName evidence="2">Xylose isomerase domain protein TIM barrel</fullName>
    </submittedName>
</protein>
<evidence type="ECO:0000259" key="1">
    <source>
        <dbReference type="Pfam" id="PF01261"/>
    </source>
</evidence>
<gene>
    <name evidence="3" type="ORF">Lp19_2003</name>
    <name evidence="4" type="ORF">NAB2_0522</name>
    <name evidence="2" type="ORF">Nizo2260_0921</name>
</gene>
<evidence type="ECO:0000313" key="5">
    <source>
        <dbReference type="Proteomes" id="UP000076872"/>
    </source>
</evidence>
<name>A0A165CQJ7_LACPN</name>
<dbReference type="EMBL" id="LUWI01000013">
    <property type="protein sequence ID" value="KZU06247.1"/>
    <property type="molecule type" value="Genomic_DNA"/>
</dbReference>
<proteinExistence type="predicted"/>
<sequence length="290" mass="32685">MTQLIMRPRPGKIKLGLKASQAPAQLMDRLQYRPEVFEFFTSATDFEPEAFQTLKTAVQFVKTTVTEQIVIHHPMSYQGVHLDQLLDPHREAAAYQFLQTSTAQLLALATELDVKVLVHGGYGSDSGRLIDEYESLQVARDVVFERLDNLVRQASGHVVIENGVTASFMYGDPQLDERIIQHHYPLVCDLSHVFIALHGDMELTMLALKRLAPLIQHYHLVDSMGTRHDSLPLGQGLIDWQRVLPVLNPHATMIYEVPDETDATCANMLSSYHYLRALELRSIEGGQAND</sequence>
<dbReference type="OMA" id="RMIAFAQ"/>
<organism evidence="3 6">
    <name type="scientific">Lactiplantibacillus plantarum</name>
    <name type="common">Lactobacillus plantarum</name>
    <dbReference type="NCBI Taxonomy" id="1590"/>
    <lineage>
        <taxon>Bacteria</taxon>
        <taxon>Bacillati</taxon>
        <taxon>Bacillota</taxon>
        <taxon>Bacilli</taxon>
        <taxon>Lactobacillales</taxon>
        <taxon>Lactobacillaceae</taxon>
        <taxon>Lactiplantibacillus</taxon>
    </lineage>
</organism>
<evidence type="ECO:0000313" key="2">
    <source>
        <dbReference type="EMBL" id="KZU06247.1"/>
    </source>
</evidence>
<dbReference type="InterPro" id="IPR036237">
    <property type="entry name" value="Xyl_isomerase-like_sf"/>
</dbReference>
<dbReference type="SMR" id="A0A165CQJ7"/>
<feature type="domain" description="Xylose isomerase-like TIM barrel" evidence="1">
    <location>
        <begin position="69"/>
        <end position="259"/>
    </location>
</feature>
<comment type="caution">
    <text evidence="3">The sequence shown here is derived from an EMBL/GenBank/DDBJ whole genome shotgun (WGS) entry which is preliminary data.</text>
</comment>
<keyword evidence="2" id="KW-0413">Isomerase</keyword>
<accession>A0A165CQJ7</accession>
<dbReference type="RefSeq" id="WP_003641543.1">
    <property type="nucleotide sequence ID" value="NZ_BIFE01000002.1"/>
</dbReference>
<dbReference type="SUPFAM" id="SSF51658">
    <property type="entry name" value="Xylose isomerase-like"/>
    <property type="match status" value="1"/>
</dbReference>
<dbReference type="EMBL" id="LUXO01000011">
    <property type="protein sequence ID" value="KZV05876.1"/>
    <property type="molecule type" value="Genomic_DNA"/>
</dbReference>
<dbReference type="Pfam" id="PF01261">
    <property type="entry name" value="AP_endonuc_2"/>
    <property type="match status" value="1"/>
</dbReference>
<dbReference type="KEGG" id="lpb:SH83_09690"/>
<dbReference type="PATRIC" id="fig|1590.142.peg.2078"/>
<dbReference type="Gene3D" id="3.20.20.150">
    <property type="entry name" value="Divalent-metal-dependent TIM barrel enzymes"/>
    <property type="match status" value="1"/>
</dbReference>
<dbReference type="AlphaFoldDB" id="A0A165CQJ7"/>
<dbReference type="EMBL" id="LUXM01000033">
    <property type="protein sequence ID" value="KZU94029.1"/>
    <property type="molecule type" value="Genomic_DNA"/>
</dbReference>